<organism evidence="1 2">
    <name type="scientific">Fluctibacter corallii</name>
    <dbReference type="NCBI Taxonomy" id="2984329"/>
    <lineage>
        <taxon>Bacteria</taxon>
        <taxon>Pseudomonadati</taxon>
        <taxon>Pseudomonadota</taxon>
        <taxon>Gammaproteobacteria</taxon>
        <taxon>Alteromonadales</taxon>
        <taxon>Alteromonadaceae</taxon>
        <taxon>Fluctibacter</taxon>
    </lineage>
</organism>
<sequence length="128" mass="14331">MASVYAIPSMANSGKRDVMSVHDNYDALVDKCISENKWLYVLSDSMTCHKSGKHIMHLQKPASHMVSSWLTRIITAQECGVLLVENLALNDVEKKRIQSLCEAYNVIVVNVVTSQVTRNNVVKGPWLN</sequence>
<reference evidence="1 2" key="1">
    <citation type="submission" date="2022-10" db="EMBL/GenBank/DDBJ databases">
        <title>Aestuariibacter sp. AA17 isolated from Montipora capitata coral fragment.</title>
        <authorList>
            <person name="Emsley S.A."/>
            <person name="Pfannmuller K.M."/>
            <person name="Loughran R.M."/>
            <person name="Shlafstein M."/>
            <person name="Papke E."/>
            <person name="Saw J.H."/>
            <person name="Ushijima B."/>
            <person name="Videau P."/>
        </authorList>
    </citation>
    <scope>NUCLEOTIDE SEQUENCE [LARGE SCALE GENOMIC DNA]</scope>
    <source>
        <strain evidence="1 2">AA17</strain>
    </source>
</reference>
<protein>
    <recommendedName>
        <fullName evidence="3">Tc1-like transposase DDE domain-containing protein</fullName>
    </recommendedName>
</protein>
<evidence type="ECO:0000313" key="1">
    <source>
        <dbReference type="EMBL" id="MCV2884115.1"/>
    </source>
</evidence>
<proteinExistence type="predicted"/>
<keyword evidence="2" id="KW-1185">Reference proteome</keyword>
<accession>A0ABT3A5Z9</accession>
<evidence type="ECO:0008006" key="3">
    <source>
        <dbReference type="Google" id="ProtNLM"/>
    </source>
</evidence>
<evidence type="ECO:0000313" key="2">
    <source>
        <dbReference type="Proteomes" id="UP001652504"/>
    </source>
</evidence>
<name>A0ABT3A5Z9_9ALTE</name>
<gene>
    <name evidence="1" type="ORF">OE749_05370</name>
</gene>
<dbReference type="Proteomes" id="UP001652504">
    <property type="component" value="Unassembled WGS sequence"/>
</dbReference>
<dbReference type="EMBL" id="JAOWKX010000002">
    <property type="protein sequence ID" value="MCV2884115.1"/>
    <property type="molecule type" value="Genomic_DNA"/>
</dbReference>
<dbReference type="RefSeq" id="WP_263711321.1">
    <property type="nucleotide sequence ID" value="NZ_JAOWKX010000002.1"/>
</dbReference>
<comment type="caution">
    <text evidence="1">The sequence shown here is derived from an EMBL/GenBank/DDBJ whole genome shotgun (WGS) entry which is preliminary data.</text>
</comment>